<reference evidence="1 2" key="1">
    <citation type="journal article" date="2018" name="Front. Plant Sci.">
        <title>Red Clover (Trifolium pratense) and Zigzag Clover (T. medium) - A Picture of Genomic Similarities and Differences.</title>
        <authorList>
            <person name="Dluhosova J."/>
            <person name="Istvanek J."/>
            <person name="Nedelnik J."/>
            <person name="Repkova J."/>
        </authorList>
    </citation>
    <scope>NUCLEOTIDE SEQUENCE [LARGE SCALE GENOMIC DNA]</scope>
    <source>
        <strain evidence="2">cv. 10/8</strain>
        <tissue evidence="1">Leaf</tissue>
    </source>
</reference>
<dbReference type="Proteomes" id="UP000265520">
    <property type="component" value="Unassembled WGS sequence"/>
</dbReference>
<protein>
    <submittedName>
        <fullName evidence="1">Uncharacterized protein</fullName>
    </submittedName>
</protein>
<sequence>MGATKHPMVVGCKIFIRAEGIPRDEGRYSLREASGGWCLGQ</sequence>
<keyword evidence="2" id="KW-1185">Reference proteome</keyword>
<proteinExistence type="predicted"/>
<evidence type="ECO:0000313" key="1">
    <source>
        <dbReference type="EMBL" id="MCI96495.1"/>
    </source>
</evidence>
<comment type="caution">
    <text evidence="1">The sequence shown here is derived from an EMBL/GenBank/DDBJ whole genome shotgun (WGS) entry which is preliminary data.</text>
</comment>
<organism evidence="1 2">
    <name type="scientific">Trifolium medium</name>
    <dbReference type="NCBI Taxonomy" id="97028"/>
    <lineage>
        <taxon>Eukaryota</taxon>
        <taxon>Viridiplantae</taxon>
        <taxon>Streptophyta</taxon>
        <taxon>Embryophyta</taxon>
        <taxon>Tracheophyta</taxon>
        <taxon>Spermatophyta</taxon>
        <taxon>Magnoliopsida</taxon>
        <taxon>eudicotyledons</taxon>
        <taxon>Gunneridae</taxon>
        <taxon>Pentapetalae</taxon>
        <taxon>rosids</taxon>
        <taxon>fabids</taxon>
        <taxon>Fabales</taxon>
        <taxon>Fabaceae</taxon>
        <taxon>Papilionoideae</taxon>
        <taxon>50 kb inversion clade</taxon>
        <taxon>NPAAA clade</taxon>
        <taxon>Hologalegina</taxon>
        <taxon>IRL clade</taxon>
        <taxon>Trifolieae</taxon>
        <taxon>Trifolium</taxon>
    </lineage>
</organism>
<dbReference type="EMBL" id="LXQA011416295">
    <property type="protein sequence ID" value="MCI96495.1"/>
    <property type="molecule type" value="Genomic_DNA"/>
</dbReference>
<accession>A0A392WCC4</accession>
<dbReference type="AlphaFoldDB" id="A0A392WCC4"/>
<name>A0A392WCC4_9FABA</name>
<evidence type="ECO:0000313" key="2">
    <source>
        <dbReference type="Proteomes" id="UP000265520"/>
    </source>
</evidence>
<feature type="non-terminal residue" evidence="1">
    <location>
        <position position="41"/>
    </location>
</feature>